<protein>
    <submittedName>
        <fullName evidence="2">Uncharacterized protein</fullName>
    </submittedName>
</protein>
<gene>
    <name evidence="2" type="ORF">O181_033489</name>
</gene>
<dbReference type="Proteomes" id="UP000765509">
    <property type="component" value="Unassembled WGS sequence"/>
</dbReference>
<organism evidence="2 3">
    <name type="scientific">Austropuccinia psidii MF-1</name>
    <dbReference type="NCBI Taxonomy" id="1389203"/>
    <lineage>
        <taxon>Eukaryota</taxon>
        <taxon>Fungi</taxon>
        <taxon>Dikarya</taxon>
        <taxon>Basidiomycota</taxon>
        <taxon>Pucciniomycotina</taxon>
        <taxon>Pucciniomycetes</taxon>
        <taxon>Pucciniales</taxon>
        <taxon>Sphaerophragmiaceae</taxon>
        <taxon>Austropuccinia</taxon>
    </lineage>
</organism>
<evidence type="ECO:0000313" key="2">
    <source>
        <dbReference type="EMBL" id="MBW0493774.1"/>
    </source>
</evidence>
<reference evidence="2" key="1">
    <citation type="submission" date="2021-03" db="EMBL/GenBank/DDBJ databases">
        <title>Draft genome sequence of rust myrtle Austropuccinia psidii MF-1, a brazilian biotype.</title>
        <authorList>
            <person name="Quecine M.C."/>
            <person name="Pachon D.M.R."/>
            <person name="Bonatelli M.L."/>
            <person name="Correr F.H."/>
            <person name="Franceschini L.M."/>
            <person name="Leite T.F."/>
            <person name="Margarido G.R.A."/>
            <person name="Almeida C.A."/>
            <person name="Ferrarezi J.A."/>
            <person name="Labate C.A."/>
        </authorList>
    </citation>
    <scope>NUCLEOTIDE SEQUENCE</scope>
    <source>
        <strain evidence="2">MF-1</strain>
    </source>
</reference>
<evidence type="ECO:0000256" key="1">
    <source>
        <dbReference type="SAM" id="MobiDB-lite"/>
    </source>
</evidence>
<dbReference type="EMBL" id="AVOT02012227">
    <property type="protein sequence ID" value="MBW0493774.1"/>
    <property type="molecule type" value="Genomic_DNA"/>
</dbReference>
<comment type="caution">
    <text evidence="2">The sequence shown here is derived from an EMBL/GenBank/DDBJ whole genome shotgun (WGS) entry which is preliminary data.</text>
</comment>
<feature type="region of interest" description="Disordered" evidence="1">
    <location>
        <begin position="97"/>
        <end position="154"/>
    </location>
</feature>
<feature type="region of interest" description="Disordered" evidence="1">
    <location>
        <begin position="18"/>
        <end position="37"/>
    </location>
</feature>
<keyword evidence="3" id="KW-1185">Reference proteome</keyword>
<proteinExistence type="predicted"/>
<feature type="compositionally biased region" description="Polar residues" evidence="1">
    <location>
        <begin position="143"/>
        <end position="154"/>
    </location>
</feature>
<name>A0A9Q3CZA8_9BASI</name>
<evidence type="ECO:0000313" key="3">
    <source>
        <dbReference type="Proteomes" id="UP000765509"/>
    </source>
</evidence>
<accession>A0A9Q3CZA8</accession>
<sequence>MLQTLICHLYTSETLESQGTSQRKEKACPEPEDLEEDTLDTGVYGKTLREIIPTLPFTFQFNRNLKPEEWKDMEPVLQVNQILKDLFQWSMDKKRFNQHPTGKNLEQEVQTPEGEGNQAKGESSHYPSYRRTAEPDRAYSYSYRPTRSRPNMPSSGFTPFRYQQISDQQSPFFTIPDSLQEKARTQGQKQDLFQSRAERVRPNDPEAVGLGERSTQKPEIVVTTSIISSPTKRNITPA</sequence>
<dbReference type="AlphaFoldDB" id="A0A9Q3CZA8"/>